<evidence type="ECO:0000313" key="2">
    <source>
        <dbReference type="EMBL" id="GAA4844840.1"/>
    </source>
</evidence>
<organism evidence="2 3">
    <name type="scientific">Kitasatospora terrestris</name>
    <dbReference type="NCBI Taxonomy" id="258051"/>
    <lineage>
        <taxon>Bacteria</taxon>
        <taxon>Bacillati</taxon>
        <taxon>Actinomycetota</taxon>
        <taxon>Actinomycetes</taxon>
        <taxon>Kitasatosporales</taxon>
        <taxon>Streptomycetaceae</taxon>
        <taxon>Kitasatospora</taxon>
    </lineage>
</organism>
<keyword evidence="3" id="KW-1185">Reference proteome</keyword>
<evidence type="ECO:0000259" key="1">
    <source>
        <dbReference type="Pfam" id="PF11716"/>
    </source>
</evidence>
<accession>A0ABP9DGH4</accession>
<dbReference type="SUPFAM" id="SSF109854">
    <property type="entry name" value="DinB/YfiT-like putative metalloenzymes"/>
    <property type="match status" value="1"/>
</dbReference>
<gene>
    <name evidence="2" type="ORF">GCM10023235_21560</name>
</gene>
<dbReference type="EMBL" id="BAABIS010000001">
    <property type="protein sequence ID" value="GAA4844840.1"/>
    <property type="molecule type" value="Genomic_DNA"/>
</dbReference>
<protein>
    <submittedName>
        <fullName evidence="2">TIGR03085 family metal-binding protein</fullName>
    </submittedName>
</protein>
<proteinExistence type="predicted"/>
<name>A0ABP9DGH4_9ACTN</name>
<reference evidence="3" key="1">
    <citation type="journal article" date="2019" name="Int. J. Syst. Evol. Microbiol.">
        <title>The Global Catalogue of Microorganisms (GCM) 10K type strain sequencing project: providing services to taxonomists for standard genome sequencing and annotation.</title>
        <authorList>
            <consortium name="The Broad Institute Genomics Platform"/>
            <consortium name="The Broad Institute Genome Sequencing Center for Infectious Disease"/>
            <person name="Wu L."/>
            <person name="Ma J."/>
        </authorList>
    </citation>
    <scope>NUCLEOTIDE SEQUENCE [LARGE SCALE GENOMIC DNA]</scope>
    <source>
        <strain evidence="3">JCM 13006</strain>
    </source>
</reference>
<dbReference type="InterPro" id="IPR024344">
    <property type="entry name" value="MDMPI_metal-binding"/>
</dbReference>
<dbReference type="InterPro" id="IPR017517">
    <property type="entry name" value="Maleyloyr_isom"/>
</dbReference>
<sequence>MVGAMTFARGERERLAGLLEAAGPDAGTLCAGWTTRDMAAHLVLRERRMDAAAGIQVKALAGWTQRVQDGYAARPYEELVRTFRSGPPTVSLFALPGADEAANLIEYFVHAEDVRRAGDDPSPAEPDPRLADALWKRLPMVVRFGAGAKPPVRLTLARPDGRTATVGPKDGPTVTVTGEPGELVLFAYGRGARAAVVADGAPEAVAALARVLPLP</sequence>
<dbReference type="NCBIfam" id="TIGR03085">
    <property type="entry name" value="TIGR03085 family metal-binding protein"/>
    <property type="match status" value="1"/>
</dbReference>
<dbReference type="InterPro" id="IPR017519">
    <property type="entry name" value="CHP03085"/>
</dbReference>
<dbReference type="InterPro" id="IPR034660">
    <property type="entry name" value="DinB/YfiT-like"/>
</dbReference>
<feature type="domain" description="Mycothiol-dependent maleylpyruvate isomerase metal-binding" evidence="1">
    <location>
        <begin position="12"/>
        <end position="86"/>
    </location>
</feature>
<comment type="caution">
    <text evidence="2">The sequence shown here is derived from an EMBL/GenBank/DDBJ whole genome shotgun (WGS) entry which is preliminary data.</text>
</comment>
<evidence type="ECO:0000313" key="3">
    <source>
        <dbReference type="Proteomes" id="UP001501752"/>
    </source>
</evidence>
<dbReference type="Proteomes" id="UP001501752">
    <property type="component" value="Unassembled WGS sequence"/>
</dbReference>
<dbReference type="Pfam" id="PF11716">
    <property type="entry name" value="MDMPI_N"/>
    <property type="match status" value="1"/>
</dbReference>
<dbReference type="NCBIfam" id="TIGR03083">
    <property type="entry name" value="maleylpyruvate isomerase family mycothiol-dependent enzyme"/>
    <property type="match status" value="1"/>
</dbReference>